<evidence type="ECO:0000256" key="9">
    <source>
        <dbReference type="ARBA" id="ARBA00022801"/>
    </source>
</evidence>
<evidence type="ECO:0000256" key="4">
    <source>
        <dbReference type="ARBA" id="ARBA00011245"/>
    </source>
</evidence>
<organism evidence="13 14">
    <name type="scientific">Suttonella indologenes</name>
    <dbReference type="NCBI Taxonomy" id="13276"/>
    <lineage>
        <taxon>Bacteria</taxon>
        <taxon>Pseudomonadati</taxon>
        <taxon>Pseudomonadota</taxon>
        <taxon>Gammaproteobacteria</taxon>
        <taxon>Cardiobacteriales</taxon>
        <taxon>Cardiobacteriaceae</taxon>
        <taxon>Suttonella</taxon>
    </lineage>
</organism>
<dbReference type="RefSeq" id="WP_115218935.1">
    <property type="nucleotide sequence ID" value="NZ_UHIA01000004.1"/>
</dbReference>
<dbReference type="GO" id="GO:0003676">
    <property type="term" value="F:nucleic acid binding"/>
    <property type="evidence" value="ECO:0007669"/>
    <property type="project" value="InterPro"/>
</dbReference>
<keyword evidence="10 11" id="KW-0460">Magnesium</keyword>
<dbReference type="PANTHER" id="PTHR10642">
    <property type="entry name" value="RIBONUCLEASE H1"/>
    <property type="match status" value="1"/>
</dbReference>
<dbReference type="OrthoDB" id="7845843at2"/>
<dbReference type="SUPFAM" id="SSF53098">
    <property type="entry name" value="Ribonuclease H-like"/>
    <property type="match status" value="1"/>
</dbReference>
<evidence type="ECO:0000313" key="14">
    <source>
        <dbReference type="Proteomes" id="UP000254575"/>
    </source>
</evidence>
<dbReference type="EC" id="3.1.26.4" evidence="5 11"/>
<accession>A0A380N0P2</accession>
<evidence type="ECO:0000259" key="12">
    <source>
        <dbReference type="PROSITE" id="PS50879"/>
    </source>
</evidence>
<name>A0A380N0P2_9GAMM</name>
<dbReference type="AlphaFoldDB" id="A0A380N0P2"/>
<evidence type="ECO:0000256" key="1">
    <source>
        <dbReference type="ARBA" id="ARBA00000077"/>
    </source>
</evidence>
<feature type="binding site" evidence="11">
    <location>
        <position position="11"/>
    </location>
    <ligand>
        <name>Mg(2+)</name>
        <dbReference type="ChEBI" id="CHEBI:18420"/>
        <label>2</label>
    </ligand>
</feature>
<comment type="catalytic activity">
    <reaction evidence="1 11">
        <text>Endonucleolytic cleavage to 5'-phosphomonoester.</text>
        <dbReference type="EC" id="3.1.26.4"/>
    </reaction>
</comment>
<comment type="cofactor">
    <cofactor evidence="11">
        <name>Mg(2+)</name>
        <dbReference type="ChEBI" id="CHEBI:18420"/>
    </cofactor>
    <text evidence="11">Binds 1 Mg(2+) ion per subunit. May bind a second metal ion at a regulatory site, or after substrate binding.</text>
</comment>
<dbReference type="GO" id="GO:0000287">
    <property type="term" value="F:magnesium ion binding"/>
    <property type="evidence" value="ECO:0007669"/>
    <property type="project" value="UniProtKB-UniRule"/>
</dbReference>
<dbReference type="CDD" id="cd09278">
    <property type="entry name" value="RNase_HI_prokaryote_like"/>
    <property type="match status" value="1"/>
</dbReference>
<dbReference type="InterPro" id="IPR050092">
    <property type="entry name" value="RNase_H"/>
</dbReference>
<dbReference type="HAMAP" id="MF_00042">
    <property type="entry name" value="RNase_H"/>
    <property type="match status" value="1"/>
</dbReference>
<gene>
    <name evidence="11 13" type="primary">rnhA</name>
    <name evidence="13" type="ORF">NCTC10717_01803</name>
</gene>
<feature type="binding site" evidence="11">
    <location>
        <position position="71"/>
    </location>
    <ligand>
        <name>Mg(2+)</name>
        <dbReference type="ChEBI" id="CHEBI:18420"/>
        <label>1</label>
    </ligand>
</feature>
<proteinExistence type="inferred from homology"/>
<keyword evidence="8 11" id="KW-0255">Endonuclease</keyword>
<feature type="binding site" evidence="11">
    <location>
        <position position="11"/>
    </location>
    <ligand>
        <name>Mg(2+)</name>
        <dbReference type="ChEBI" id="CHEBI:18420"/>
        <label>1</label>
    </ligand>
</feature>
<comment type="function">
    <text evidence="2 11">Endonuclease that specifically degrades the RNA of RNA-DNA hybrids.</text>
</comment>
<dbReference type="Pfam" id="PF00075">
    <property type="entry name" value="RNase_H"/>
    <property type="match status" value="1"/>
</dbReference>
<evidence type="ECO:0000256" key="2">
    <source>
        <dbReference type="ARBA" id="ARBA00004065"/>
    </source>
</evidence>
<comment type="similarity">
    <text evidence="3 11">Belongs to the RNase H family.</text>
</comment>
<evidence type="ECO:0000256" key="6">
    <source>
        <dbReference type="ARBA" id="ARBA00022722"/>
    </source>
</evidence>
<dbReference type="GO" id="GO:0005737">
    <property type="term" value="C:cytoplasm"/>
    <property type="evidence" value="ECO:0007669"/>
    <property type="project" value="UniProtKB-SubCell"/>
</dbReference>
<evidence type="ECO:0000256" key="7">
    <source>
        <dbReference type="ARBA" id="ARBA00022723"/>
    </source>
</evidence>
<sequence>MSSTILEIYTDGACKGNPGIGGWGVYMRYGKHEKSLKGADWETTNNRMELIAAIEALKAVKRACPIHLTTDSNYVKNGITDWLPKWKAKNWRTANNQPVKNVELWQALDALVQQHDIRWFWVKGHSGHPGNEMADSLANQAIEALRKQSS</sequence>
<dbReference type="PANTHER" id="PTHR10642:SF26">
    <property type="entry name" value="RIBONUCLEASE H1"/>
    <property type="match status" value="1"/>
</dbReference>
<keyword evidence="14" id="KW-1185">Reference proteome</keyword>
<dbReference type="InterPro" id="IPR012337">
    <property type="entry name" value="RNaseH-like_sf"/>
</dbReference>
<keyword evidence="9 11" id="KW-0378">Hydrolase</keyword>
<keyword evidence="11" id="KW-0963">Cytoplasm</keyword>
<reference evidence="13 14" key="1">
    <citation type="submission" date="2018-06" db="EMBL/GenBank/DDBJ databases">
        <authorList>
            <consortium name="Pathogen Informatics"/>
            <person name="Doyle S."/>
        </authorList>
    </citation>
    <scope>NUCLEOTIDE SEQUENCE [LARGE SCALE GENOMIC DNA]</scope>
    <source>
        <strain evidence="13 14">NCTC10717</strain>
    </source>
</reference>
<evidence type="ECO:0000256" key="8">
    <source>
        <dbReference type="ARBA" id="ARBA00022759"/>
    </source>
</evidence>
<dbReference type="InterPro" id="IPR036397">
    <property type="entry name" value="RNaseH_sf"/>
</dbReference>
<evidence type="ECO:0000256" key="11">
    <source>
        <dbReference type="HAMAP-Rule" id="MF_00042"/>
    </source>
</evidence>
<dbReference type="Gene3D" id="3.30.420.10">
    <property type="entry name" value="Ribonuclease H-like superfamily/Ribonuclease H"/>
    <property type="match status" value="1"/>
</dbReference>
<evidence type="ECO:0000256" key="5">
    <source>
        <dbReference type="ARBA" id="ARBA00012180"/>
    </source>
</evidence>
<dbReference type="EMBL" id="UHIA01000004">
    <property type="protein sequence ID" value="SUO98064.1"/>
    <property type="molecule type" value="Genomic_DNA"/>
</dbReference>
<evidence type="ECO:0000313" key="13">
    <source>
        <dbReference type="EMBL" id="SUO98064.1"/>
    </source>
</evidence>
<dbReference type="InterPro" id="IPR002156">
    <property type="entry name" value="RNaseH_domain"/>
</dbReference>
<dbReference type="PROSITE" id="PS50879">
    <property type="entry name" value="RNASE_H_1"/>
    <property type="match status" value="1"/>
</dbReference>
<evidence type="ECO:0000256" key="3">
    <source>
        <dbReference type="ARBA" id="ARBA00005300"/>
    </source>
</evidence>
<feature type="binding site" evidence="11">
    <location>
        <position position="135"/>
    </location>
    <ligand>
        <name>Mg(2+)</name>
        <dbReference type="ChEBI" id="CHEBI:18420"/>
        <label>2</label>
    </ligand>
</feature>
<dbReference type="GO" id="GO:0004523">
    <property type="term" value="F:RNA-DNA hybrid ribonuclease activity"/>
    <property type="evidence" value="ECO:0007669"/>
    <property type="project" value="UniProtKB-UniRule"/>
</dbReference>
<comment type="subunit">
    <text evidence="4 11">Monomer.</text>
</comment>
<dbReference type="InterPro" id="IPR022892">
    <property type="entry name" value="RNaseHI"/>
</dbReference>
<feature type="domain" description="RNase H type-1" evidence="12">
    <location>
        <begin position="2"/>
        <end position="143"/>
    </location>
</feature>
<dbReference type="Proteomes" id="UP000254575">
    <property type="component" value="Unassembled WGS sequence"/>
</dbReference>
<dbReference type="GO" id="GO:0043137">
    <property type="term" value="P:DNA replication, removal of RNA primer"/>
    <property type="evidence" value="ECO:0007669"/>
    <property type="project" value="TreeGrafter"/>
</dbReference>
<feature type="binding site" evidence="11">
    <location>
        <position position="49"/>
    </location>
    <ligand>
        <name>Mg(2+)</name>
        <dbReference type="ChEBI" id="CHEBI:18420"/>
        <label>1</label>
    </ligand>
</feature>
<dbReference type="NCBIfam" id="NF001236">
    <property type="entry name" value="PRK00203.1"/>
    <property type="match status" value="1"/>
</dbReference>
<dbReference type="FunFam" id="3.30.420.10:FF:000089">
    <property type="entry name" value="Ribonuclease H"/>
    <property type="match status" value="1"/>
</dbReference>
<comment type="subcellular location">
    <subcellularLocation>
        <location evidence="11">Cytoplasm</location>
    </subcellularLocation>
</comment>
<keyword evidence="7 11" id="KW-0479">Metal-binding</keyword>
<keyword evidence="6 11" id="KW-0540">Nuclease</keyword>
<evidence type="ECO:0000256" key="10">
    <source>
        <dbReference type="ARBA" id="ARBA00022842"/>
    </source>
</evidence>
<protein>
    <recommendedName>
        <fullName evidence="5 11">Ribonuclease H</fullName>
        <shortName evidence="11">RNase H</shortName>
        <ecNumber evidence="5 11">3.1.26.4</ecNumber>
    </recommendedName>
</protein>